<dbReference type="EMBL" id="ML977347">
    <property type="protein sequence ID" value="KAF2108567.1"/>
    <property type="molecule type" value="Genomic_DNA"/>
</dbReference>
<feature type="coiled-coil region" evidence="1">
    <location>
        <begin position="128"/>
        <end position="169"/>
    </location>
</feature>
<sequence length="544" mass="64451">MGHHFFREFADYYHSRIPLLFRSTNPEIVLRFDQSRRLPSGKSALALVRHIRLYVRLDDWYHQSQSHDENLNDSDWPFDPGNDEDYDWNDSRIYPRITSDLEKWMTRKESGRPTPEFVRQRQKVPEHRTALEEQLDTYEQNVELNEDELKRFRNDLDRAREENSSSDDQYYQDKRYEQAITKLSAAFAHCAKLELEHIIQGLFAKYQNGSIDVPLEIKHMIYAHLIDTDALIQVPQLKEAQEPVAAEVEYQVEDDKSPALPKSWILDPSVVGKRMASEVAEYSCSTSVLSIRSTRPAILRSIADHRLSSGKRTLDVVRRIRLYIRIDDWMVRAATNKNDAVEDWFHPEDDPTYRWRENDIYQGVASDIKRWSDLNLNNLTQVEIAIVHDFDEWWSKLLREDDARIYQNVLEAIKPFYYKLKALKKTVDVRFVEYECGREERANWMLDDAETDWKLRTNQKQPTPLYVGPDGPLPKHREMLLKSWKSRNEEEQKAQVSENNKGKVGWIHGIHYNRTTFRRCDCDRCTAVDRFDHYSKPAPDPEYY</sequence>
<evidence type="ECO:0000313" key="3">
    <source>
        <dbReference type="Proteomes" id="UP000799770"/>
    </source>
</evidence>
<gene>
    <name evidence="2" type="ORF">BDV96DRAFT_636823</name>
</gene>
<reference evidence="2" key="1">
    <citation type="journal article" date="2020" name="Stud. Mycol.">
        <title>101 Dothideomycetes genomes: a test case for predicting lifestyles and emergence of pathogens.</title>
        <authorList>
            <person name="Haridas S."/>
            <person name="Albert R."/>
            <person name="Binder M."/>
            <person name="Bloem J."/>
            <person name="Labutti K."/>
            <person name="Salamov A."/>
            <person name="Andreopoulos B."/>
            <person name="Baker S."/>
            <person name="Barry K."/>
            <person name="Bills G."/>
            <person name="Bluhm B."/>
            <person name="Cannon C."/>
            <person name="Castanera R."/>
            <person name="Culley D."/>
            <person name="Daum C."/>
            <person name="Ezra D."/>
            <person name="Gonzalez J."/>
            <person name="Henrissat B."/>
            <person name="Kuo A."/>
            <person name="Liang C."/>
            <person name="Lipzen A."/>
            <person name="Lutzoni F."/>
            <person name="Magnuson J."/>
            <person name="Mondo S."/>
            <person name="Nolan M."/>
            <person name="Ohm R."/>
            <person name="Pangilinan J."/>
            <person name="Park H.-J."/>
            <person name="Ramirez L."/>
            <person name="Alfaro M."/>
            <person name="Sun H."/>
            <person name="Tritt A."/>
            <person name="Yoshinaga Y."/>
            <person name="Zwiers L.-H."/>
            <person name="Turgeon B."/>
            <person name="Goodwin S."/>
            <person name="Spatafora J."/>
            <person name="Crous P."/>
            <person name="Grigoriev I."/>
        </authorList>
    </citation>
    <scope>NUCLEOTIDE SEQUENCE</scope>
    <source>
        <strain evidence="2">CBS 627.86</strain>
    </source>
</reference>
<dbReference type="AlphaFoldDB" id="A0A6A5YQ88"/>
<keyword evidence="3" id="KW-1185">Reference proteome</keyword>
<accession>A0A6A5YQ88</accession>
<proteinExistence type="predicted"/>
<evidence type="ECO:0000256" key="1">
    <source>
        <dbReference type="SAM" id="Coils"/>
    </source>
</evidence>
<evidence type="ECO:0000313" key="2">
    <source>
        <dbReference type="EMBL" id="KAF2108567.1"/>
    </source>
</evidence>
<keyword evidence="1" id="KW-0175">Coiled coil</keyword>
<organism evidence="2 3">
    <name type="scientific">Lophiotrema nucula</name>
    <dbReference type="NCBI Taxonomy" id="690887"/>
    <lineage>
        <taxon>Eukaryota</taxon>
        <taxon>Fungi</taxon>
        <taxon>Dikarya</taxon>
        <taxon>Ascomycota</taxon>
        <taxon>Pezizomycotina</taxon>
        <taxon>Dothideomycetes</taxon>
        <taxon>Pleosporomycetidae</taxon>
        <taxon>Pleosporales</taxon>
        <taxon>Lophiotremataceae</taxon>
        <taxon>Lophiotrema</taxon>
    </lineage>
</organism>
<protein>
    <submittedName>
        <fullName evidence="2">Uncharacterized protein</fullName>
    </submittedName>
</protein>
<name>A0A6A5YQ88_9PLEO</name>
<dbReference type="Proteomes" id="UP000799770">
    <property type="component" value="Unassembled WGS sequence"/>
</dbReference>